<evidence type="ECO:0000256" key="4">
    <source>
        <dbReference type="ARBA" id="ARBA00023242"/>
    </source>
</evidence>
<keyword evidence="3" id="KW-0804">Transcription</keyword>
<dbReference type="PANTHER" id="PTHR31314">
    <property type="entry name" value="MYB FAMILY TRANSCRIPTION FACTOR PHL7-LIKE"/>
    <property type="match status" value="1"/>
</dbReference>
<dbReference type="InterPro" id="IPR006447">
    <property type="entry name" value="Myb_dom_plants"/>
</dbReference>
<dbReference type="AlphaFoldDB" id="A0A7J0GNF4"/>
<keyword evidence="4" id="KW-0539">Nucleus</keyword>
<comment type="subcellular location">
    <subcellularLocation>
        <location evidence="1">Nucleus</location>
    </subcellularLocation>
</comment>
<evidence type="ECO:0000313" key="7">
    <source>
        <dbReference type="Proteomes" id="UP000585474"/>
    </source>
</evidence>
<protein>
    <submittedName>
        <fullName evidence="6">Myb-like HTH transcriptional regulator family protein</fullName>
    </submittedName>
</protein>
<dbReference type="SUPFAM" id="SSF46689">
    <property type="entry name" value="Homeodomain-like"/>
    <property type="match status" value="1"/>
</dbReference>
<dbReference type="InterPro" id="IPR001005">
    <property type="entry name" value="SANT/Myb"/>
</dbReference>
<evidence type="ECO:0000256" key="2">
    <source>
        <dbReference type="ARBA" id="ARBA00023015"/>
    </source>
</evidence>
<keyword evidence="2" id="KW-0805">Transcription regulation</keyword>
<proteinExistence type="predicted"/>
<dbReference type="GO" id="GO:0003700">
    <property type="term" value="F:DNA-binding transcription factor activity"/>
    <property type="evidence" value="ECO:0007669"/>
    <property type="project" value="InterPro"/>
</dbReference>
<evidence type="ECO:0000259" key="5">
    <source>
        <dbReference type="PROSITE" id="PS51294"/>
    </source>
</evidence>
<dbReference type="OrthoDB" id="551907at2759"/>
<gene>
    <name evidence="6" type="ORF">Acr_23g0007210</name>
</gene>
<name>A0A7J0GNF4_9ERIC</name>
<dbReference type="NCBIfam" id="TIGR01557">
    <property type="entry name" value="myb_SHAQKYF"/>
    <property type="match status" value="1"/>
</dbReference>
<evidence type="ECO:0000313" key="6">
    <source>
        <dbReference type="EMBL" id="GFZ12336.1"/>
    </source>
</evidence>
<dbReference type="PROSITE" id="PS51294">
    <property type="entry name" value="HTH_MYB"/>
    <property type="match status" value="1"/>
</dbReference>
<sequence>MKKGERSGSVRRYNKSQLPRLRWTPELHQHFVDAVQHLGGKYKATPKRILQMMSVNGLQISHVKSHLQMYRTMKLDRKGKAIHLTNLPMFWVCSPHKMMFSEIRACQHEGKEFQGQVPWRDSSEITSTRENFCGYVFQDTIGGTLSEMSKEEDVESQNESCDLSPIFPQCERERNHRYPFKDYGNSQTSLTRLHYIGENQINLDLTISTSFSNSS</sequence>
<evidence type="ECO:0000256" key="1">
    <source>
        <dbReference type="ARBA" id="ARBA00004123"/>
    </source>
</evidence>
<dbReference type="Proteomes" id="UP000585474">
    <property type="component" value="Unassembled WGS sequence"/>
</dbReference>
<accession>A0A7J0GNF4</accession>
<dbReference type="EMBL" id="BJWL01000023">
    <property type="protein sequence ID" value="GFZ12336.1"/>
    <property type="molecule type" value="Genomic_DNA"/>
</dbReference>
<feature type="domain" description="HTH myb-type" evidence="5">
    <location>
        <begin position="15"/>
        <end position="75"/>
    </location>
</feature>
<dbReference type="GO" id="GO:0003677">
    <property type="term" value="F:DNA binding"/>
    <property type="evidence" value="ECO:0007669"/>
    <property type="project" value="InterPro"/>
</dbReference>
<keyword evidence="7" id="KW-1185">Reference proteome</keyword>
<organism evidence="6 7">
    <name type="scientific">Actinidia rufa</name>
    <dbReference type="NCBI Taxonomy" id="165716"/>
    <lineage>
        <taxon>Eukaryota</taxon>
        <taxon>Viridiplantae</taxon>
        <taxon>Streptophyta</taxon>
        <taxon>Embryophyta</taxon>
        <taxon>Tracheophyta</taxon>
        <taxon>Spermatophyta</taxon>
        <taxon>Magnoliopsida</taxon>
        <taxon>eudicotyledons</taxon>
        <taxon>Gunneridae</taxon>
        <taxon>Pentapetalae</taxon>
        <taxon>asterids</taxon>
        <taxon>Ericales</taxon>
        <taxon>Actinidiaceae</taxon>
        <taxon>Actinidia</taxon>
    </lineage>
</organism>
<comment type="caution">
    <text evidence="6">The sequence shown here is derived from an EMBL/GenBank/DDBJ whole genome shotgun (WGS) entry which is preliminary data.</text>
</comment>
<reference evidence="6 7" key="1">
    <citation type="submission" date="2019-07" db="EMBL/GenBank/DDBJ databases">
        <title>De Novo Assembly of kiwifruit Actinidia rufa.</title>
        <authorList>
            <person name="Sugita-Konishi S."/>
            <person name="Sato K."/>
            <person name="Mori E."/>
            <person name="Abe Y."/>
            <person name="Kisaki G."/>
            <person name="Hamano K."/>
            <person name="Suezawa K."/>
            <person name="Otani M."/>
            <person name="Fukuda T."/>
            <person name="Manabe T."/>
            <person name="Gomi K."/>
            <person name="Tabuchi M."/>
            <person name="Akimitsu K."/>
            <person name="Kataoka I."/>
        </authorList>
    </citation>
    <scope>NUCLEOTIDE SEQUENCE [LARGE SCALE GENOMIC DNA]</scope>
    <source>
        <strain evidence="7">cv. Fuchu</strain>
    </source>
</reference>
<dbReference type="GO" id="GO:0005634">
    <property type="term" value="C:nucleus"/>
    <property type="evidence" value="ECO:0007669"/>
    <property type="project" value="UniProtKB-SubCell"/>
</dbReference>
<dbReference type="InterPro" id="IPR046955">
    <property type="entry name" value="PHR1-like"/>
</dbReference>
<dbReference type="Pfam" id="PF00249">
    <property type="entry name" value="Myb_DNA-binding"/>
    <property type="match status" value="1"/>
</dbReference>
<dbReference type="Gene3D" id="1.10.10.60">
    <property type="entry name" value="Homeodomain-like"/>
    <property type="match status" value="1"/>
</dbReference>
<dbReference type="FunFam" id="1.10.10.60:FF:000002">
    <property type="entry name" value="Myb family transcription factor"/>
    <property type="match status" value="1"/>
</dbReference>
<dbReference type="InterPro" id="IPR017930">
    <property type="entry name" value="Myb_dom"/>
</dbReference>
<dbReference type="InterPro" id="IPR009057">
    <property type="entry name" value="Homeodomain-like_sf"/>
</dbReference>
<dbReference type="PANTHER" id="PTHR31314:SF113">
    <property type="entry name" value="MYB FAMILY TRANSCRIPTION FACTOR MPH1"/>
    <property type="match status" value="1"/>
</dbReference>
<evidence type="ECO:0000256" key="3">
    <source>
        <dbReference type="ARBA" id="ARBA00023163"/>
    </source>
</evidence>